<dbReference type="InterPro" id="IPR013328">
    <property type="entry name" value="6PGD_dom2"/>
</dbReference>
<dbReference type="AlphaFoldDB" id="A0A507BK04"/>
<evidence type="ECO:0000259" key="2">
    <source>
        <dbReference type="Pfam" id="PF00725"/>
    </source>
</evidence>
<gene>
    <name evidence="4" type="ORF">E0L32_002840</name>
</gene>
<dbReference type="InterPro" id="IPR036291">
    <property type="entry name" value="NAD(P)-bd_dom_sf"/>
</dbReference>
<dbReference type="EMBL" id="SKBQ01000012">
    <property type="protein sequence ID" value="TPX17739.1"/>
    <property type="molecule type" value="Genomic_DNA"/>
</dbReference>
<dbReference type="OrthoDB" id="5958943at2759"/>
<dbReference type="InterPro" id="IPR006108">
    <property type="entry name" value="3HC_DH_C"/>
</dbReference>
<keyword evidence="5" id="KW-1185">Reference proteome</keyword>
<dbReference type="PANTHER" id="PTHR48075:SF3">
    <property type="entry name" value="3-HYDROXYACYL-COA DEHYDROGENASE"/>
    <property type="match status" value="1"/>
</dbReference>
<protein>
    <recommendedName>
        <fullName evidence="6">3-hydroxyacyl-CoA dehydrogenase NAD binding domain-containing protein</fullName>
    </recommendedName>
</protein>
<organism evidence="4 5">
    <name type="scientific">Thyridium curvatum</name>
    <dbReference type="NCBI Taxonomy" id="1093900"/>
    <lineage>
        <taxon>Eukaryota</taxon>
        <taxon>Fungi</taxon>
        <taxon>Dikarya</taxon>
        <taxon>Ascomycota</taxon>
        <taxon>Pezizomycotina</taxon>
        <taxon>Sordariomycetes</taxon>
        <taxon>Sordariomycetidae</taxon>
        <taxon>Thyridiales</taxon>
        <taxon>Thyridiaceae</taxon>
        <taxon>Thyridium</taxon>
    </lineage>
</organism>
<name>A0A507BK04_9PEZI</name>
<feature type="domain" description="3-hydroxyacyl-CoA dehydrogenase C-terminal" evidence="2">
    <location>
        <begin position="300"/>
        <end position="344"/>
    </location>
</feature>
<dbReference type="SUPFAM" id="SSF51735">
    <property type="entry name" value="NAD(P)-binding Rossmann-fold domains"/>
    <property type="match status" value="1"/>
</dbReference>
<feature type="domain" description="3-hydroxyacyl-CoA dehydrogenase NAD binding" evidence="3">
    <location>
        <begin position="112"/>
        <end position="291"/>
    </location>
</feature>
<dbReference type="Gene3D" id="3.40.50.720">
    <property type="entry name" value="NAD(P)-binding Rossmann-like Domain"/>
    <property type="match status" value="1"/>
</dbReference>
<sequence>MMLPIASSQLAATGLSAFEAGAALQTARVVSAAITTRVIRIPRMAALQQRARIHTAPRRTFTLTRSSAPASARLPNLPSPLLTSPIANIRRISTTPVSWTPPTPEEAEKRPVLIIGAGNLGRRMATIWASTGRPVVLHDISEPALLSAVEYIGDQLTDWCVEQGTHPGHVTTVSGDLAAALSASATNLHLRPWMAVEAVPEDLALKRKILGEVERLVPDDCLLASNSSSYRTAEMVGEGGVASPHRLLSTYYYYMSPYHRFVELMSSGATAPEVFPFLEAQMAGVQLRPIVLPPHVQYNGFVFNRIWEAIRGETLRVVTEGHVKPEDIDELFKDFFRAEVGPCGKMGLDVTGKSKPVGDRGF</sequence>
<dbReference type="InterPro" id="IPR006176">
    <property type="entry name" value="3-OHacyl-CoA_DH_NAD-bd"/>
</dbReference>
<evidence type="ECO:0000259" key="3">
    <source>
        <dbReference type="Pfam" id="PF02737"/>
    </source>
</evidence>
<dbReference type="SUPFAM" id="SSF48179">
    <property type="entry name" value="6-phosphogluconate dehydrogenase C-terminal domain-like"/>
    <property type="match status" value="1"/>
</dbReference>
<dbReference type="Proteomes" id="UP000319257">
    <property type="component" value="Unassembled WGS sequence"/>
</dbReference>
<evidence type="ECO:0000313" key="5">
    <source>
        <dbReference type="Proteomes" id="UP000319257"/>
    </source>
</evidence>
<comment type="caution">
    <text evidence="4">The sequence shown here is derived from an EMBL/GenBank/DDBJ whole genome shotgun (WGS) entry which is preliminary data.</text>
</comment>
<reference evidence="4 5" key="1">
    <citation type="submission" date="2019-06" db="EMBL/GenBank/DDBJ databases">
        <title>Draft genome sequence of the filamentous fungus Phialemoniopsis curvata isolated from diesel fuel.</title>
        <authorList>
            <person name="Varaljay V.A."/>
            <person name="Lyon W.J."/>
            <person name="Crouch A.L."/>
            <person name="Drake C.E."/>
            <person name="Hollomon J.M."/>
            <person name="Nadeau L.J."/>
            <person name="Nunn H.S."/>
            <person name="Stevenson B.S."/>
            <person name="Bojanowski C.L."/>
            <person name="Crookes-Goodson W.J."/>
        </authorList>
    </citation>
    <scope>NUCLEOTIDE SEQUENCE [LARGE SCALE GENOMIC DNA]</scope>
    <source>
        <strain evidence="4 5">D216</strain>
    </source>
</reference>
<dbReference type="GeneID" id="41970287"/>
<dbReference type="Gene3D" id="1.10.1040.10">
    <property type="entry name" value="N-(1-d-carboxylethyl)-l-norvaline Dehydrogenase, domain 2"/>
    <property type="match status" value="1"/>
</dbReference>
<dbReference type="GO" id="GO:0070403">
    <property type="term" value="F:NAD+ binding"/>
    <property type="evidence" value="ECO:0007669"/>
    <property type="project" value="InterPro"/>
</dbReference>
<dbReference type="GO" id="GO:0006631">
    <property type="term" value="P:fatty acid metabolic process"/>
    <property type="evidence" value="ECO:0007669"/>
    <property type="project" value="InterPro"/>
</dbReference>
<dbReference type="Pfam" id="PF02737">
    <property type="entry name" value="3HCDH_N"/>
    <property type="match status" value="1"/>
</dbReference>
<accession>A0A507BK04</accession>
<dbReference type="GO" id="GO:0016616">
    <property type="term" value="F:oxidoreductase activity, acting on the CH-OH group of donors, NAD or NADP as acceptor"/>
    <property type="evidence" value="ECO:0007669"/>
    <property type="project" value="InterPro"/>
</dbReference>
<dbReference type="PANTHER" id="PTHR48075">
    <property type="entry name" value="3-HYDROXYACYL-COA DEHYDROGENASE FAMILY PROTEIN"/>
    <property type="match status" value="1"/>
</dbReference>
<proteinExistence type="predicted"/>
<dbReference type="STRING" id="1093900.A0A507BK04"/>
<evidence type="ECO:0008006" key="6">
    <source>
        <dbReference type="Google" id="ProtNLM"/>
    </source>
</evidence>
<dbReference type="InParanoid" id="A0A507BK04"/>
<dbReference type="RefSeq" id="XP_030999450.1">
    <property type="nucleotide sequence ID" value="XM_031137074.1"/>
</dbReference>
<keyword evidence="1" id="KW-0560">Oxidoreductase</keyword>
<dbReference type="InterPro" id="IPR008927">
    <property type="entry name" value="6-PGluconate_DH-like_C_sf"/>
</dbReference>
<evidence type="ECO:0000256" key="1">
    <source>
        <dbReference type="ARBA" id="ARBA00023002"/>
    </source>
</evidence>
<evidence type="ECO:0000313" key="4">
    <source>
        <dbReference type="EMBL" id="TPX17739.1"/>
    </source>
</evidence>
<dbReference type="Pfam" id="PF00725">
    <property type="entry name" value="3HCDH"/>
    <property type="match status" value="1"/>
</dbReference>